<keyword evidence="1" id="KW-0812">Transmembrane</keyword>
<dbReference type="EMBL" id="CAJNOE010001065">
    <property type="protein sequence ID" value="CAF1382202.1"/>
    <property type="molecule type" value="Genomic_DNA"/>
</dbReference>
<dbReference type="EMBL" id="CAJOBB010002847">
    <property type="protein sequence ID" value="CAF4003087.1"/>
    <property type="molecule type" value="Genomic_DNA"/>
</dbReference>
<evidence type="ECO:0000313" key="4">
    <source>
        <dbReference type="Proteomes" id="UP000663860"/>
    </source>
</evidence>
<comment type="caution">
    <text evidence="2">The sequence shown here is derived from an EMBL/GenBank/DDBJ whole genome shotgun (WGS) entry which is preliminary data.</text>
</comment>
<proteinExistence type="predicted"/>
<dbReference type="Proteomes" id="UP000663868">
    <property type="component" value="Unassembled WGS sequence"/>
</dbReference>
<keyword evidence="1" id="KW-1133">Transmembrane helix</keyword>
<name>A0A815JHN8_9BILA</name>
<accession>A0A815JHN8</accession>
<evidence type="ECO:0000313" key="2">
    <source>
        <dbReference type="EMBL" id="CAF1382202.1"/>
    </source>
</evidence>
<dbReference type="Proteomes" id="UP000663860">
    <property type="component" value="Unassembled WGS sequence"/>
</dbReference>
<keyword evidence="1" id="KW-0472">Membrane</keyword>
<dbReference type="AlphaFoldDB" id="A0A815JHN8"/>
<gene>
    <name evidence="2" type="ORF">IZO911_LOCUS38480</name>
    <name evidence="3" type="ORF">KXQ929_LOCUS28596</name>
</gene>
<reference evidence="2" key="1">
    <citation type="submission" date="2021-02" db="EMBL/GenBank/DDBJ databases">
        <authorList>
            <person name="Nowell W R."/>
        </authorList>
    </citation>
    <scope>NUCLEOTIDE SEQUENCE</scope>
</reference>
<sequence>MNQSFFLPNNCTYISSHRCSVKLVFWYERRDYVVTFPGDILHDQSINDNRHFIMIETAMNTFFSYDINHSCKDEDDCARIFAEKTILEMTQRFMNISNIYFDLQRILNRKSNSSDDLVCFDANDSIRQCSVTGITGSCQIIDDLIKYKLHRRSCQRSTQQSSSINIYDSGNFAMMTVKCNRMLCNGPLTIEAVKKVLYRYNITDIYGRLPSNSSYLSVKFYLILLTLFLSFYFK</sequence>
<feature type="transmembrane region" description="Helical" evidence="1">
    <location>
        <begin position="215"/>
        <end position="233"/>
    </location>
</feature>
<protein>
    <submittedName>
        <fullName evidence="2">Uncharacterized protein</fullName>
    </submittedName>
</protein>
<evidence type="ECO:0000256" key="1">
    <source>
        <dbReference type="SAM" id="Phobius"/>
    </source>
</evidence>
<evidence type="ECO:0000313" key="3">
    <source>
        <dbReference type="EMBL" id="CAF4003087.1"/>
    </source>
</evidence>
<organism evidence="2 4">
    <name type="scientific">Adineta steineri</name>
    <dbReference type="NCBI Taxonomy" id="433720"/>
    <lineage>
        <taxon>Eukaryota</taxon>
        <taxon>Metazoa</taxon>
        <taxon>Spiralia</taxon>
        <taxon>Gnathifera</taxon>
        <taxon>Rotifera</taxon>
        <taxon>Eurotatoria</taxon>
        <taxon>Bdelloidea</taxon>
        <taxon>Adinetida</taxon>
        <taxon>Adinetidae</taxon>
        <taxon>Adineta</taxon>
    </lineage>
</organism>